<feature type="transmembrane region" description="Helical" evidence="8">
    <location>
        <begin position="126"/>
        <end position="148"/>
    </location>
</feature>
<dbReference type="PRINTS" id="PR00173">
    <property type="entry name" value="EDTRNSPORT"/>
</dbReference>
<evidence type="ECO:0000256" key="6">
    <source>
        <dbReference type="ARBA" id="ARBA00023136"/>
    </source>
</evidence>
<comment type="caution">
    <text evidence="9">The sequence shown here is derived from an EMBL/GenBank/DDBJ whole genome shotgun (WGS) entry which is preliminary data.</text>
</comment>
<dbReference type="Proteomes" id="UP000276526">
    <property type="component" value="Unassembled WGS sequence"/>
</dbReference>
<sequence>MSDPTPTGGDPAATTPAPTAGTTPTAGTAAATATTADTPASTRTRLPGWLTGFGAQVVAGLIVGVILGLIARGQGGADGGSWLAGLLTGVGDAYVQLLKVMIPPLVVAAVVTSVANLRKVTGAARLAVSTLIWFAVTAFFSVLAGLLVGTVMKPGLGASVDAASAAAPATTGSWTAFLKGIVPQNILGLGVGTSHGSPTLSFSVLQLLVISLVIGVAAVKTGKAAEPFLGFMESFLSVVQTVLWWVIRLAPIGTAALIGHAVADYGWGALGSLGKFVLAIYIGLALVMGVIYPVVLKVTGLPVRGFYRRVWPVTSLGFVTRSSMGVMPVTQRVTERSMGVPTEYASFAVPLGATTKMDGCAAVYPAVAALFVAQFYDIPLTVTHYLLIIFVSVIGSAATAGTTGATVMLTLTLSTLGLPLSGVGLLLAIEPIVDMGRTAVNVTGQSLVATVVAKRAGIWSKETFDAARDGMVDRAPSMADAADTAGAADAGDDADADAGSDTAAADTAAAPRAGARVAG</sequence>
<feature type="transmembrane region" description="Helical" evidence="8">
    <location>
        <begin position="49"/>
        <end position="73"/>
    </location>
</feature>
<protein>
    <submittedName>
        <fullName evidence="9">Sodium:proton antiporter</fullName>
    </submittedName>
</protein>
<evidence type="ECO:0000256" key="3">
    <source>
        <dbReference type="ARBA" id="ARBA00022475"/>
    </source>
</evidence>
<keyword evidence="5 8" id="KW-1133">Transmembrane helix</keyword>
<dbReference type="GO" id="GO:0006835">
    <property type="term" value="P:dicarboxylic acid transport"/>
    <property type="evidence" value="ECO:0007669"/>
    <property type="project" value="TreeGrafter"/>
</dbReference>
<dbReference type="Gene3D" id="1.10.3860.10">
    <property type="entry name" value="Sodium:dicarboxylate symporter"/>
    <property type="match status" value="1"/>
</dbReference>
<evidence type="ECO:0000256" key="7">
    <source>
        <dbReference type="SAM" id="MobiDB-lite"/>
    </source>
</evidence>
<evidence type="ECO:0000256" key="4">
    <source>
        <dbReference type="ARBA" id="ARBA00022692"/>
    </source>
</evidence>
<evidence type="ECO:0000256" key="1">
    <source>
        <dbReference type="ARBA" id="ARBA00004651"/>
    </source>
</evidence>
<feature type="region of interest" description="Disordered" evidence="7">
    <location>
        <begin position="1"/>
        <end position="41"/>
    </location>
</feature>
<dbReference type="GO" id="GO:0005886">
    <property type="term" value="C:plasma membrane"/>
    <property type="evidence" value="ECO:0007669"/>
    <property type="project" value="UniProtKB-SubCell"/>
</dbReference>
<feature type="region of interest" description="Disordered" evidence="7">
    <location>
        <begin position="483"/>
        <end position="519"/>
    </location>
</feature>
<keyword evidence="6 8" id="KW-0472">Membrane</keyword>
<keyword evidence="2" id="KW-0813">Transport</keyword>
<dbReference type="GO" id="GO:0015293">
    <property type="term" value="F:symporter activity"/>
    <property type="evidence" value="ECO:0007669"/>
    <property type="project" value="UniProtKB-KW"/>
</dbReference>
<feature type="transmembrane region" description="Helical" evidence="8">
    <location>
        <begin position="93"/>
        <end position="114"/>
    </location>
</feature>
<dbReference type="InterPro" id="IPR001991">
    <property type="entry name" value="Na-dicarboxylate_symporter"/>
</dbReference>
<proteinExistence type="predicted"/>
<keyword evidence="3" id="KW-1003">Cell membrane</keyword>
<dbReference type="SUPFAM" id="SSF118215">
    <property type="entry name" value="Proton glutamate symport protein"/>
    <property type="match status" value="1"/>
</dbReference>
<feature type="transmembrane region" description="Helical" evidence="8">
    <location>
        <begin position="276"/>
        <end position="299"/>
    </location>
</feature>
<dbReference type="AlphaFoldDB" id="A0A3R8PCA4"/>
<keyword evidence="4 8" id="KW-0812">Transmembrane</keyword>
<evidence type="ECO:0000313" key="9">
    <source>
        <dbReference type="EMBL" id="RRO86362.1"/>
    </source>
</evidence>
<name>A0A3R8PCA4_9CORY</name>
<dbReference type="Pfam" id="PF00375">
    <property type="entry name" value="SDF"/>
    <property type="match status" value="1"/>
</dbReference>
<organism evidence="9 10">
    <name type="scientific">Corynebacterium bovis</name>
    <dbReference type="NCBI Taxonomy" id="36808"/>
    <lineage>
        <taxon>Bacteria</taxon>
        <taxon>Bacillati</taxon>
        <taxon>Actinomycetota</taxon>
        <taxon>Actinomycetes</taxon>
        <taxon>Mycobacteriales</taxon>
        <taxon>Corynebacteriaceae</taxon>
        <taxon>Corynebacterium</taxon>
    </lineage>
</organism>
<dbReference type="InterPro" id="IPR036458">
    <property type="entry name" value="Na:dicarbo_symporter_sf"/>
</dbReference>
<accession>A0A3R8PCA4</accession>
<reference evidence="9 10" key="1">
    <citation type="submission" date="2018-01" db="EMBL/GenBank/DDBJ databases">
        <title>Twenty Corynebacterium bovis Genomes.</title>
        <authorList>
            <person name="Gulvik C.A."/>
        </authorList>
    </citation>
    <scope>NUCLEOTIDE SEQUENCE [LARGE SCALE GENOMIC DNA]</scope>
    <source>
        <strain evidence="9 10">F6900</strain>
    </source>
</reference>
<dbReference type="EMBL" id="PQNK01000010">
    <property type="protein sequence ID" value="RRO86362.1"/>
    <property type="molecule type" value="Genomic_DNA"/>
</dbReference>
<evidence type="ECO:0000313" key="10">
    <source>
        <dbReference type="Proteomes" id="UP000276526"/>
    </source>
</evidence>
<feature type="transmembrane region" description="Helical" evidence="8">
    <location>
        <begin position="382"/>
        <end position="401"/>
    </location>
</feature>
<dbReference type="RefSeq" id="WP_125207212.1">
    <property type="nucleotide sequence ID" value="NZ_JBAHVN010000008.1"/>
</dbReference>
<comment type="subcellular location">
    <subcellularLocation>
        <location evidence="1">Cell membrane</location>
        <topology evidence="1">Multi-pass membrane protein</topology>
    </subcellularLocation>
</comment>
<feature type="compositionally biased region" description="Low complexity" evidence="7">
    <location>
        <begin position="1"/>
        <end position="40"/>
    </location>
</feature>
<evidence type="ECO:0000256" key="5">
    <source>
        <dbReference type="ARBA" id="ARBA00022989"/>
    </source>
</evidence>
<dbReference type="PANTHER" id="PTHR42865">
    <property type="entry name" value="PROTON/GLUTAMATE-ASPARTATE SYMPORTER"/>
    <property type="match status" value="1"/>
</dbReference>
<feature type="transmembrane region" description="Helical" evidence="8">
    <location>
        <begin position="407"/>
        <end position="429"/>
    </location>
</feature>
<evidence type="ECO:0000256" key="2">
    <source>
        <dbReference type="ARBA" id="ARBA00022448"/>
    </source>
</evidence>
<evidence type="ECO:0000256" key="8">
    <source>
        <dbReference type="SAM" id="Phobius"/>
    </source>
</evidence>
<feature type="compositionally biased region" description="Low complexity" evidence="7">
    <location>
        <begin position="499"/>
        <end position="519"/>
    </location>
</feature>
<gene>
    <name evidence="9" type="ORF">CXF48_07045</name>
</gene>
<dbReference type="PANTHER" id="PTHR42865:SF7">
    <property type="entry name" value="PROTON_GLUTAMATE-ASPARTATE SYMPORTER"/>
    <property type="match status" value="1"/>
</dbReference>
<feature type="transmembrane region" description="Helical" evidence="8">
    <location>
        <begin position="200"/>
        <end position="219"/>
    </location>
</feature>